<dbReference type="PANTHER" id="PTHR44144">
    <property type="entry name" value="DNAJ HOMOLOG SUBFAMILY C MEMBER 9"/>
    <property type="match status" value="1"/>
</dbReference>
<dbReference type="GO" id="GO:0005737">
    <property type="term" value="C:cytoplasm"/>
    <property type="evidence" value="ECO:0007669"/>
    <property type="project" value="TreeGrafter"/>
</dbReference>
<organism evidence="3 4">
    <name type="scientific">Malassezia cuniculi</name>
    <dbReference type="NCBI Taxonomy" id="948313"/>
    <lineage>
        <taxon>Eukaryota</taxon>
        <taxon>Fungi</taxon>
        <taxon>Dikarya</taxon>
        <taxon>Basidiomycota</taxon>
        <taxon>Ustilaginomycotina</taxon>
        <taxon>Malasseziomycetes</taxon>
        <taxon>Malasseziales</taxon>
        <taxon>Malasseziaceae</taxon>
        <taxon>Malassezia</taxon>
    </lineage>
</organism>
<dbReference type="PROSITE" id="PS00636">
    <property type="entry name" value="DNAJ_1"/>
    <property type="match status" value="1"/>
</dbReference>
<dbReference type="PANTHER" id="PTHR44144:SF1">
    <property type="entry name" value="DNAJ HOMOLOG SUBFAMILY C MEMBER 9"/>
    <property type="match status" value="1"/>
</dbReference>
<evidence type="ECO:0000256" key="1">
    <source>
        <dbReference type="SAM" id="MobiDB-lite"/>
    </source>
</evidence>
<accession>A0AAF0ERB5</accession>
<sequence length="283" mass="31835">MTPDFADGENLYDVLGLDSKASVADIRRAYRNLALKHHPDKAGGSAESNQRFQQIGYAYSILSDDKRRAKYDATGSTEDSIFDGPVDWDEYFRTLWSGEVSAKTLEEFQRKYQGVSILTGSDEERNDIVQAYRDSEGDIERIFAAVPCSNILTDQDRFVEIIDTAISNGDIKKTKIWSKLRTEKGATMLKKLRDKAQKEAAQAEEYARELGVWDQLFGDKKDAPGKAKAKKHTPKAQEEDEADDLDGIRAAIAAKANKRAGAFDDMISRLEAKHTTTRKRRRS</sequence>
<dbReference type="GO" id="GO:0005634">
    <property type="term" value="C:nucleus"/>
    <property type="evidence" value="ECO:0007669"/>
    <property type="project" value="TreeGrafter"/>
</dbReference>
<dbReference type="SUPFAM" id="SSF46565">
    <property type="entry name" value="Chaperone J-domain"/>
    <property type="match status" value="1"/>
</dbReference>
<evidence type="ECO:0000313" key="3">
    <source>
        <dbReference type="EMBL" id="WFD35433.1"/>
    </source>
</evidence>
<feature type="domain" description="J" evidence="2">
    <location>
        <begin position="10"/>
        <end position="75"/>
    </location>
</feature>
<feature type="region of interest" description="Disordered" evidence="1">
    <location>
        <begin position="257"/>
        <end position="283"/>
    </location>
</feature>
<dbReference type="InterPro" id="IPR018253">
    <property type="entry name" value="DnaJ_domain_CS"/>
</dbReference>
<dbReference type="PROSITE" id="PS50076">
    <property type="entry name" value="DNAJ_2"/>
    <property type="match status" value="1"/>
</dbReference>
<dbReference type="Proteomes" id="UP001219933">
    <property type="component" value="Chromosome 3"/>
</dbReference>
<dbReference type="InterPro" id="IPR001623">
    <property type="entry name" value="DnaJ_domain"/>
</dbReference>
<evidence type="ECO:0000313" key="4">
    <source>
        <dbReference type="Proteomes" id="UP001219933"/>
    </source>
</evidence>
<dbReference type="InterPro" id="IPR056453">
    <property type="entry name" value="HTH_DNAJC9"/>
</dbReference>
<name>A0AAF0ERB5_9BASI</name>
<proteinExistence type="predicted"/>
<dbReference type="AlphaFoldDB" id="A0AAF0ERB5"/>
<dbReference type="PRINTS" id="PR00625">
    <property type="entry name" value="JDOMAIN"/>
</dbReference>
<dbReference type="Gene3D" id="1.10.287.110">
    <property type="entry name" value="DnaJ domain"/>
    <property type="match status" value="1"/>
</dbReference>
<dbReference type="Pfam" id="PF00226">
    <property type="entry name" value="DnaJ"/>
    <property type="match status" value="1"/>
</dbReference>
<dbReference type="CDD" id="cd06257">
    <property type="entry name" value="DnaJ"/>
    <property type="match status" value="1"/>
</dbReference>
<dbReference type="SMART" id="SM00271">
    <property type="entry name" value="DnaJ"/>
    <property type="match status" value="1"/>
</dbReference>
<dbReference type="InterPro" id="IPR036869">
    <property type="entry name" value="J_dom_sf"/>
</dbReference>
<keyword evidence="4" id="KW-1185">Reference proteome</keyword>
<dbReference type="GO" id="GO:0031072">
    <property type="term" value="F:heat shock protein binding"/>
    <property type="evidence" value="ECO:0007669"/>
    <property type="project" value="TreeGrafter"/>
</dbReference>
<protein>
    <recommendedName>
        <fullName evidence="2">J domain-containing protein</fullName>
    </recommendedName>
</protein>
<reference evidence="3" key="1">
    <citation type="submission" date="2023-03" db="EMBL/GenBank/DDBJ databases">
        <title>Mating type loci evolution in Malassezia.</title>
        <authorList>
            <person name="Coelho M.A."/>
        </authorList>
    </citation>
    <scope>NUCLEOTIDE SEQUENCE</scope>
    <source>
        <strain evidence="3">CBS 11721</strain>
    </source>
</reference>
<feature type="region of interest" description="Disordered" evidence="1">
    <location>
        <begin position="221"/>
        <end position="245"/>
    </location>
</feature>
<dbReference type="InterPro" id="IPR052594">
    <property type="entry name" value="J_domain-containing_protein"/>
</dbReference>
<gene>
    <name evidence="3" type="ORF">MCUN1_002287</name>
</gene>
<dbReference type="Pfam" id="PF23302">
    <property type="entry name" value="HTH_DNAJC9"/>
    <property type="match status" value="1"/>
</dbReference>
<dbReference type="EMBL" id="CP119879">
    <property type="protein sequence ID" value="WFD35433.1"/>
    <property type="molecule type" value="Genomic_DNA"/>
</dbReference>
<evidence type="ECO:0000259" key="2">
    <source>
        <dbReference type="PROSITE" id="PS50076"/>
    </source>
</evidence>